<dbReference type="GO" id="GO:0006289">
    <property type="term" value="P:nucleotide-excision repair"/>
    <property type="evidence" value="ECO:0007669"/>
    <property type="project" value="InterPro"/>
</dbReference>
<feature type="compositionally biased region" description="Basic and acidic residues" evidence="6">
    <location>
        <begin position="242"/>
        <end position="256"/>
    </location>
</feature>
<dbReference type="InterPro" id="IPR018328">
    <property type="entry name" value="Rad4_beta-hairpin_dom3"/>
</dbReference>
<feature type="compositionally biased region" description="Polar residues" evidence="6">
    <location>
        <begin position="26"/>
        <end position="47"/>
    </location>
</feature>
<dbReference type="SMART" id="SM01032">
    <property type="entry name" value="BHD_3"/>
    <property type="match status" value="1"/>
</dbReference>
<keyword evidence="3" id="KW-0227">DNA damage</keyword>
<feature type="region of interest" description="Disordered" evidence="6">
    <location>
        <begin position="1"/>
        <end position="56"/>
    </location>
</feature>
<organism evidence="10 11">
    <name type="scientific">Hydnum rufescens UP504</name>
    <dbReference type="NCBI Taxonomy" id="1448309"/>
    <lineage>
        <taxon>Eukaryota</taxon>
        <taxon>Fungi</taxon>
        <taxon>Dikarya</taxon>
        <taxon>Basidiomycota</taxon>
        <taxon>Agaricomycotina</taxon>
        <taxon>Agaricomycetes</taxon>
        <taxon>Cantharellales</taxon>
        <taxon>Hydnaceae</taxon>
        <taxon>Hydnum</taxon>
    </lineage>
</organism>
<dbReference type="EMBL" id="MU129118">
    <property type="protein sequence ID" value="KAF9506270.1"/>
    <property type="molecule type" value="Genomic_DNA"/>
</dbReference>
<feature type="domain" description="Rad4 beta-hairpin" evidence="7">
    <location>
        <begin position="498"/>
        <end position="548"/>
    </location>
</feature>
<dbReference type="GO" id="GO:0005737">
    <property type="term" value="C:cytoplasm"/>
    <property type="evidence" value="ECO:0007669"/>
    <property type="project" value="TreeGrafter"/>
</dbReference>
<evidence type="ECO:0000259" key="9">
    <source>
        <dbReference type="SMART" id="SM01032"/>
    </source>
</evidence>
<accession>A0A9P6AI27</accession>
<evidence type="ECO:0000256" key="2">
    <source>
        <dbReference type="ARBA" id="ARBA00009525"/>
    </source>
</evidence>
<evidence type="ECO:0000256" key="3">
    <source>
        <dbReference type="ARBA" id="ARBA00022763"/>
    </source>
</evidence>
<dbReference type="Pfam" id="PF10403">
    <property type="entry name" value="BHD_1"/>
    <property type="match status" value="1"/>
</dbReference>
<dbReference type="Gene3D" id="2.20.20.110">
    <property type="entry name" value="Rad4, beta-hairpin domain BHD1"/>
    <property type="match status" value="1"/>
</dbReference>
<evidence type="ECO:0000256" key="4">
    <source>
        <dbReference type="ARBA" id="ARBA00023204"/>
    </source>
</evidence>
<dbReference type="InterPro" id="IPR036985">
    <property type="entry name" value="Transglutaminase-like_sf"/>
</dbReference>
<evidence type="ECO:0000313" key="11">
    <source>
        <dbReference type="Proteomes" id="UP000886523"/>
    </source>
</evidence>
<comment type="caution">
    <text evidence="10">The sequence shown here is derived from an EMBL/GenBank/DDBJ whole genome shotgun (WGS) entry which is preliminary data.</text>
</comment>
<gene>
    <name evidence="10" type="ORF">BS47DRAFT_1333917</name>
</gene>
<dbReference type="GO" id="GO:0003697">
    <property type="term" value="F:single-stranded DNA binding"/>
    <property type="evidence" value="ECO:0007669"/>
    <property type="project" value="TreeGrafter"/>
</dbReference>
<feature type="compositionally biased region" description="Acidic residues" evidence="6">
    <location>
        <begin position="824"/>
        <end position="835"/>
    </location>
</feature>
<dbReference type="FunFam" id="3.30.70.2460:FF:000001">
    <property type="entry name" value="DNA repair protein Rad4 family"/>
    <property type="match status" value="1"/>
</dbReference>
<evidence type="ECO:0008006" key="12">
    <source>
        <dbReference type="Google" id="ProtNLM"/>
    </source>
</evidence>
<dbReference type="InterPro" id="IPR004583">
    <property type="entry name" value="DNA_repair_Rad4"/>
</dbReference>
<dbReference type="SMART" id="SM01030">
    <property type="entry name" value="BHD_1"/>
    <property type="match status" value="1"/>
</dbReference>
<proteinExistence type="inferred from homology"/>
<feature type="compositionally biased region" description="Acidic residues" evidence="6">
    <location>
        <begin position="1"/>
        <end position="15"/>
    </location>
</feature>
<dbReference type="SUPFAM" id="SSF54001">
    <property type="entry name" value="Cysteine proteinases"/>
    <property type="match status" value="1"/>
</dbReference>
<feature type="compositionally biased region" description="Acidic residues" evidence="6">
    <location>
        <begin position="916"/>
        <end position="925"/>
    </location>
</feature>
<feature type="region of interest" description="Disordered" evidence="6">
    <location>
        <begin position="808"/>
        <end position="844"/>
    </location>
</feature>
<dbReference type="Pfam" id="PF10405">
    <property type="entry name" value="BHD_3"/>
    <property type="match status" value="1"/>
</dbReference>
<dbReference type="InterPro" id="IPR042488">
    <property type="entry name" value="Rad4_BHD3_sf"/>
</dbReference>
<dbReference type="InterPro" id="IPR018326">
    <property type="entry name" value="Rad4_beta-hairpin_dom1"/>
</dbReference>
<keyword evidence="5" id="KW-0539">Nucleus</keyword>
<feature type="compositionally biased region" description="Low complexity" evidence="6">
    <location>
        <begin position="272"/>
        <end position="295"/>
    </location>
</feature>
<dbReference type="OrthoDB" id="300780at2759"/>
<comment type="similarity">
    <text evidence="2">Belongs to the XPC family.</text>
</comment>
<dbReference type="PANTHER" id="PTHR12135:SF0">
    <property type="entry name" value="DNA REPAIR PROTEIN COMPLEMENTING XP-C CELLS"/>
    <property type="match status" value="1"/>
</dbReference>
<dbReference type="Gene3D" id="3.90.260.10">
    <property type="entry name" value="Transglutaminase-like"/>
    <property type="match status" value="1"/>
</dbReference>
<feature type="domain" description="Rad4 beta-hairpin" evidence="8">
    <location>
        <begin position="550"/>
        <end position="618"/>
    </location>
</feature>
<dbReference type="Gene3D" id="3.30.70.2460">
    <property type="entry name" value="Rad4, beta-hairpin domain BHD3"/>
    <property type="match status" value="1"/>
</dbReference>
<feature type="domain" description="Rad4 beta-hairpin" evidence="9">
    <location>
        <begin position="625"/>
        <end position="699"/>
    </location>
</feature>
<feature type="region of interest" description="Disordered" evidence="6">
    <location>
        <begin position="242"/>
        <end position="308"/>
    </location>
</feature>
<dbReference type="InterPro" id="IPR018327">
    <property type="entry name" value="BHD_2"/>
</dbReference>
<sequence>MSALDSDDEEMDWEEIVPPLKPEASNPETSSSSGPFQITIRAPNQKQSESDARKERSRAEALQRFVRLQTHRLHTIAHLCNGSIRNKWINDPLLHARLMSLTPLPLQTSFSMITKRNQPNKQLRGRQFEAAVVRLAEWWRNNFDVNHETGTRHQSYEEARVESSKTAKGKTRATTPRSDSDNEDAGDADRIRSSKSLMKHALMMRGSRDTSAQLFTALCRSLDIPARLVFSLQPVLWRRDKTVRSEEAESNIAERRTRQKARKKQKEDEIVAAEAASVASAARNSGSSSRASAAATPSIEPDREDSDMEHAVVIPSAALVSSKGKGRAIDSFPGTGQTLGGTADTASMTPLKSKPAIHLRRTRPQGRRLGDSSTKTRRELFLRSSSPPIFWTEVFSRPDGRWLAVDPIRALVDKKRKFEPSSTDKYNHMLYVVAYEEDGYIRDVTPRYAKNFATKIVKERRTGIGKRDWWNDAISFLTRPYRLHRDDAEDAEFDDLQALEGMPGSIGGFKDHPLYALERHLRRDEVIYPKTQIGSFRGEPVYSRSEVIPLKTSENWMRIGRRVKEGNQPLKMVKVRAATLQKKRAIEMAIADAGEGANADSVQQGLYAEWQTSLYVADPIIDGKVPKNDFGNIDLYVPSMLPEGGVHIPYKGTAKIARQLAIDYAEAVTGFEFKQRRAFPILTGIVIPAEHETKLLEASSLLASLIVYWASAQAAEEIEQQKKQERVIRHWTRLIQGLRIRQRLNEQYTQNGGQLPVEDVPVHPVEEEAGGFLHELDKNIMPYTLPKNLHITLNPVIGSPRSIIPPDDEFLPYTYPSTSQNVLDQDDDSDSEMEEASLSAAAKITRPLKSMTQFAEANKLPTPEGHQGSDDTSSGFVEAPTLSHRSRHSTGSTPRKSVAHTRGAKKRRRDKSATESEFDDDDTSEDAPAPPSGPRTRGRRVVVTPSLSVPKTDRVLRSRASKGQGT</sequence>
<dbReference type="AlphaFoldDB" id="A0A9P6AI27"/>
<dbReference type="GO" id="GO:0000111">
    <property type="term" value="C:nucleotide-excision repair factor 2 complex"/>
    <property type="evidence" value="ECO:0007669"/>
    <property type="project" value="TreeGrafter"/>
</dbReference>
<dbReference type="Pfam" id="PF03835">
    <property type="entry name" value="Rad4"/>
    <property type="match status" value="1"/>
</dbReference>
<dbReference type="GO" id="GO:0003684">
    <property type="term" value="F:damaged DNA binding"/>
    <property type="evidence" value="ECO:0007669"/>
    <property type="project" value="InterPro"/>
</dbReference>
<evidence type="ECO:0000256" key="1">
    <source>
        <dbReference type="ARBA" id="ARBA00004123"/>
    </source>
</evidence>
<dbReference type="InterPro" id="IPR038765">
    <property type="entry name" value="Papain-like_cys_pep_sf"/>
</dbReference>
<keyword evidence="11" id="KW-1185">Reference proteome</keyword>
<evidence type="ECO:0000259" key="8">
    <source>
        <dbReference type="SMART" id="SM01031"/>
    </source>
</evidence>
<evidence type="ECO:0000256" key="6">
    <source>
        <dbReference type="SAM" id="MobiDB-lite"/>
    </source>
</evidence>
<evidence type="ECO:0000256" key="5">
    <source>
        <dbReference type="ARBA" id="ARBA00023242"/>
    </source>
</evidence>
<evidence type="ECO:0000313" key="10">
    <source>
        <dbReference type="EMBL" id="KAF9506270.1"/>
    </source>
</evidence>
<name>A0A9P6AI27_9AGAM</name>
<dbReference type="SMART" id="SM01031">
    <property type="entry name" value="BHD_2"/>
    <property type="match status" value="1"/>
</dbReference>
<dbReference type="GO" id="GO:0006298">
    <property type="term" value="P:mismatch repair"/>
    <property type="evidence" value="ECO:0007669"/>
    <property type="project" value="TreeGrafter"/>
</dbReference>
<reference evidence="10" key="1">
    <citation type="journal article" date="2020" name="Nat. Commun.">
        <title>Large-scale genome sequencing of mycorrhizal fungi provides insights into the early evolution of symbiotic traits.</title>
        <authorList>
            <person name="Miyauchi S."/>
            <person name="Kiss E."/>
            <person name="Kuo A."/>
            <person name="Drula E."/>
            <person name="Kohler A."/>
            <person name="Sanchez-Garcia M."/>
            <person name="Morin E."/>
            <person name="Andreopoulos B."/>
            <person name="Barry K.W."/>
            <person name="Bonito G."/>
            <person name="Buee M."/>
            <person name="Carver A."/>
            <person name="Chen C."/>
            <person name="Cichocki N."/>
            <person name="Clum A."/>
            <person name="Culley D."/>
            <person name="Crous P.W."/>
            <person name="Fauchery L."/>
            <person name="Girlanda M."/>
            <person name="Hayes R.D."/>
            <person name="Keri Z."/>
            <person name="LaButti K."/>
            <person name="Lipzen A."/>
            <person name="Lombard V."/>
            <person name="Magnuson J."/>
            <person name="Maillard F."/>
            <person name="Murat C."/>
            <person name="Nolan M."/>
            <person name="Ohm R.A."/>
            <person name="Pangilinan J."/>
            <person name="Pereira M.F."/>
            <person name="Perotto S."/>
            <person name="Peter M."/>
            <person name="Pfister S."/>
            <person name="Riley R."/>
            <person name="Sitrit Y."/>
            <person name="Stielow J.B."/>
            <person name="Szollosi G."/>
            <person name="Zifcakova L."/>
            <person name="Stursova M."/>
            <person name="Spatafora J.W."/>
            <person name="Tedersoo L."/>
            <person name="Vaario L.M."/>
            <person name="Yamada A."/>
            <person name="Yan M."/>
            <person name="Wang P."/>
            <person name="Xu J."/>
            <person name="Bruns T."/>
            <person name="Baldrian P."/>
            <person name="Vilgalys R."/>
            <person name="Dunand C."/>
            <person name="Henrissat B."/>
            <person name="Grigoriev I.V."/>
            <person name="Hibbett D."/>
            <person name="Nagy L.G."/>
            <person name="Martin F.M."/>
        </authorList>
    </citation>
    <scope>NUCLEOTIDE SEQUENCE</scope>
    <source>
        <strain evidence="10">UP504</strain>
    </source>
</reference>
<evidence type="ECO:0000259" key="7">
    <source>
        <dbReference type="SMART" id="SM01030"/>
    </source>
</evidence>
<comment type="subcellular location">
    <subcellularLocation>
        <location evidence="1">Nucleus</location>
    </subcellularLocation>
</comment>
<feature type="compositionally biased region" description="Basic residues" evidence="6">
    <location>
        <begin position="897"/>
        <end position="910"/>
    </location>
</feature>
<dbReference type="Pfam" id="PF10404">
    <property type="entry name" value="BHD_2"/>
    <property type="match status" value="1"/>
</dbReference>
<keyword evidence="4" id="KW-0234">DNA repair</keyword>
<dbReference type="PANTHER" id="PTHR12135">
    <property type="entry name" value="DNA REPAIR PROTEIN XP-C / RAD4"/>
    <property type="match status" value="1"/>
</dbReference>
<protein>
    <recommendedName>
        <fullName evidence="12">Rad4-domain-containing protein</fullName>
    </recommendedName>
</protein>
<feature type="region of interest" description="Disordered" evidence="6">
    <location>
        <begin position="859"/>
        <end position="966"/>
    </location>
</feature>
<dbReference type="GO" id="GO:0071942">
    <property type="term" value="C:XPC complex"/>
    <property type="evidence" value="ECO:0007669"/>
    <property type="project" value="TreeGrafter"/>
</dbReference>
<dbReference type="Proteomes" id="UP000886523">
    <property type="component" value="Unassembled WGS sequence"/>
</dbReference>
<feature type="region of interest" description="Disordered" evidence="6">
    <location>
        <begin position="150"/>
        <end position="192"/>
    </location>
</feature>
<dbReference type="InterPro" id="IPR018325">
    <property type="entry name" value="Rad4/PNGase_transGLS-fold"/>
</dbReference>
<feature type="compositionally biased region" description="Basic and acidic residues" evidence="6">
    <location>
        <begin position="150"/>
        <end position="165"/>
    </location>
</feature>